<dbReference type="OMA" id="KHCENPI"/>
<dbReference type="eggNOG" id="KOG1810">
    <property type="taxonomic scope" value="Eukaryota"/>
</dbReference>
<sequence>MAAKWKAQQRKQRWQHSAVLLPSSLISRAGADARISSFCTALREWSSLGNTFDQVSGAKRLVAALEAVAGVESEALAVALSVFVEILFQEGSRPVHRTMLSALTQFQQCREVLEEIFQRCCADYGLGGLNERRFALVAVGLSLASLPKPGLLKDVVRKCSTLIASSASFDVRDVLRRSESGENATPSLMEDCQDAMSTVYYMLQNSSQDFGSQAFGDVVVTSLDVLQSSFMSRDCVVAAGVCLCATAQMSSSRSRLVLMLAEALFPEVNSQYCKLESVIHRLRRSTMAEEAEKFTDFGRLCVLRGLLTAAPREVLNYCLLKKVTVEEDGRRTSNLVVWTLLYDGILPALCAATESSFDSHFKFHGMTALQICLQQIKASILGNVTAAAIDELRSVKGAAFTAPATPFSPTMTSRVMQIIWNNWEDPLNQTVRQVQMVFDLLADLQSSSSSEGGETAQAQNGTQSFLHQIANDLLTVGGHRKGRYVPLATLALRLGAQTLLEMCPGLLFQTIHAMSDDGVCCAASSFLKLFLERLRDECWNNEGVTQGSIRFRQLWVPPMVAGVVAGNPRLRINLHTYALSVALEIDSDSLLQMLGFVLDGLAVREVPSWEDLRGAAGMPDFFTQNQRVALFVSLIKVARGLALIENEIRASGSASEMTFLVKGVAVYAPISFLELGLTHLEEGLRVDSAELICLNPKTAVMPSPFELHLLRVAMPLNMRCSSTAFRMKWTSLLKKFFSRVRVATDRQMKLESSKGGYRNGEQANGAIQRKLDSSVVTLAEMQAFMQWLTRLLVSSLYPSAPYERKYMAMEILNVLLDVWPTTDQLQSKKNFSPYGKELFSADYTMVLLGAVVDSWDRLRESAYKILLRYPTPLPGLEAQEKVAEVLQWGKVLANSPRVRESDAGALVLRLIFRKYVCELGWRSLNDWLEAGVLEGERNLVTACKHSFVHGVLLTLRYTFSELDWISDGVRANVAGLRRACERLFKLLLKVTSLALWVVSVDALNLKEKEYEGLDEDVEDLPVSDSDDIEGDDDGIGGDDDASLLAPLEQMVMVGCWLSMKEVSLLLGTVARGAPLPGCSYNARTGNGVLQSLEESKIIMLESAQLEEIGQHFLQVLLAMKHNGAIDKTRVGFVALCNRLLLSSDTRLSKMPEIWMQQLMKRTVLKDQSLDDLLRRSAGIPASFLALFLSEHDGAPRKLLPMGLRWLIDNIKQFLDSSTSKDVVPVVHAFNTLRVTFNDTNLSTDTSGFCAEALIVAIKAFASPYWQVRNSATLAFTALLHRIVGFLNVHKQATARRAITGFEFFNRYPALHPFLLEELECATMNLQQGVTQSRLHPSLAPILVILSRLRPSIVNTRTDDWLSPSAFMPSVVRCATQCNLKLRVLASRALAPLVTAENLLNVLLELCCQLSKQPVRYNTIHGVLLQLSSLLKSNCTEVSQQEQQGQIVVQVFDRIKECTLLGTINRTSCFIAVAAFLGVLQDLLELAYQCQQVPSVRETMQQLRPVLLHLSSQSISHSDSSAKPWDSTLVDLKGLAAYIYFSTILRGWQTSNADTASGQYQTLDQSAAAMTTDTKTFYTTLREALADKMYEVRLATLKALKSFSTQQVNENFAVAFTQLDARMLRGLLAERLYTELHPRCVKRILQVFLRWNLLAVGNDPQQDPFKIWNTLLGIYNTSKVSKTRESAVRCLGNCMQHLLVSMKAEMVDRDLDDSDWEVFRGVLETWNDLIRRHSAASEPVNLRRAISSAIISSRCLEESKWLRENTRMVAVSPRLKWYRKIVLSVWSVTINLLEDEDIVLRQQLALALQDVMVPVFKAPHASVPAQVERVLETSLAFLKLQFQECDFFYDFLAGWILGDDSSRFGGLQNTDLVRKLFDKELDNHHEEQLLVVQLCCSHIESFLDSPEHSTEFVTKWRGKFLDQAVACAKWCLELQRSTHWVGGITNHQDVFKHLYRTLLGLLVLSTPKTTGNSSLSSLQALKGSLLELTSLNEVPLSPMISNLLSRLLQAVEQSTGMNLVADSFRASMHDSYCPDFEPFFLLK</sequence>
<dbReference type="Proteomes" id="UP000001514">
    <property type="component" value="Unassembled WGS sequence"/>
</dbReference>
<feature type="domain" description="tRNA (32-2'-O)-methyltransferase regulator THADA-like C-terminal TPR repeats region" evidence="5">
    <location>
        <begin position="1268"/>
        <end position="1428"/>
    </location>
</feature>
<dbReference type="FunCoup" id="D8R832">
    <property type="interactions" value="3492"/>
</dbReference>
<proteinExistence type="inferred from homology"/>
<dbReference type="InterPro" id="IPR056842">
    <property type="entry name" value="THADA-like_TPR_C"/>
</dbReference>
<evidence type="ECO:0000256" key="1">
    <source>
        <dbReference type="ARBA" id="ARBA00010409"/>
    </source>
</evidence>
<reference evidence="6 7" key="1">
    <citation type="journal article" date="2011" name="Science">
        <title>The Selaginella genome identifies genetic changes associated with the evolution of vascular plants.</title>
        <authorList>
            <person name="Banks J.A."/>
            <person name="Nishiyama T."/>
            <person name="Hasebe M."/>
            <person name="Bowman J.L."/>
            <person name="Gribskov M."/>
            <person name="dePamphilis C."/>
            <person name="Albert V.A."/>
            <person name="Aono N."/>
            <person name="Aoyama T."/>
            <person name="Ambrose B.A."/>
            <person name="Ashton N.W."/>
            <person name="Axtell M.J."/>
            <person name="Barker E."/>
            <person name="Barker M.S."/>
            <person name="Bennetzen J.L."/>
            <person name="Bonawitz N.D."/>
            <person name="Chapple C."/>
            <person name="Cheng C."/>
            <person name="Correa L.G."/>
            <person name="Dacre M."/>
            <person name="DeBarry J."/>
            <person name="Dreyer I."/>
            <person name="Elias M."/>
            <person name="Engstrom E.M."/>
            <person name="Estelle M."/>
            <person name="Feng L."/>
            <person name="Finet C."/>
            <person name="Floyd S.K."/>
            <person name="Frommer W.B."/>
            <person name="Fujita T."/>
            <person name="Gramzow L."/>
            <person name="Gutensohn M."/>
            <person name="Harholt J."/>
            <person name="Hattori M."/>
            <person name="Heyl A."/>
            <person name="Hirai T."/>
            <person name="Hiwatashi Y."/>
            <person name="Ishikawa M."/>
            <person name="Iwata M."/>
            <person name="Karol K.G."/>
            <person name="Koehler B."/>
            <person name="Kolukisaoglu U."/>
            <person name="Kubo M."/>
            <person name="Kurata T."/>
            <person name="Lalonde S."/>
            <person name="Li K."/>
            <person name="Li Y."/>
            <person name="Litt A."/>
            <person name="Lyons E."/>
            <person name="Manning G."/>
            <person name="Maruyama T."/>
            <person name="Michael T.P."/>
            <person name="Mikami K."/>
            <person name="Miyazaki S."/>
            <person name="Morinaga S."/>
            <person name="Murata T."/>
            <person name="Mueller-Roeber B."/>
            <person name="Nelson D.R."/>
            <person name="Obara M."/>
            <person name="Oguri Y."/>
            <person name="Olmstead R.G."/>
            <person name="Onodera N."/>
            <person name="Petersen B.L."/>
            <person name="Pils B."/>
            <person name="Prigge M."/>
            <person name="Rensing S.A."/>
            <person name="Riano-Pachon D.M."/>
            <person name="Roberts A.W."/>
            <person name="Sato Y."/>
            <person name="Scheller H.V."/>
            <person name="Schulz B."/>
            <person name="Schulz C."/>
            <person name="Shakirov E.V."/>
            <person name="Shibagaki N."/>
            <person name="Shinohara N."/>
            <person name="Shippen D.E."/>
            <person name="Soerensen I."/>
            <person name="Sotooka R."/>
            <person name="Sugimoto N."/>
            <person name="Sugita M."/>
            <person name="Sumikawa N."/>
            <person name="Tanurdzic M."/>
            <person name="Theissen G."/>
            <person name="Ulvskov P."/>
            <person name="Wakazuki S."/>
            <person name="Weng J.K."/>
            <person name="Willats W.W."/>
            <person name="Wipf D."/>
            <person name="Wolf P.G."/>
            <person name="Yang L."/>
            <person name="Zimmer A.D."/>
            <person name="Zhu Q."/>
            <person name="Mitros T."/>
            <person name="Hellsten U."/>
            <person name="Loque D."/>
            <person name="Otillar R."/>
            <person name="Salamov A."/>
            <person name="Schmutz J."/>
            <person name="Shapiro H."/>
            <person name="Lindquist E."/>
            <person name="Lucas S."/>
            <person name="Rokhsar D."/>
            <person name="Grigoriev I.V."/>
        </authorList>
    </citation>
    <scope>NUCLEOTIDE SEQUENCE [LARGE SCALE GENOMIC DNA]</scope>
</reference>
<keyword evidence="2" id="KW-0819">tRNA processing</keyword>
<gene>
    <name evidence="6" type="ORF">SELMODRAFT_86703</name>
</gene>
<evidence type="ECO:0000259" key="3">
    <source>
        <dbReference type="Pfam" id="PF10350"/>
    </source>
</evidence>
<organism evidence="7">
    <name type="scientific">Selaginella moellendorffii</name>
    <name type="common">Spikemoss</name>
    <dbReference type="NCBI Taxonomy" id="88036"/>
    <lineage>
        <taxon>Eukaryota</taxon>
        <taxon>Viridiplantae</taxon>
        <taxon>Streptophyta</taxon>
        <taxon>Embryophyta</taxon>
        <taxon>Tracheophyta</taxon>
        <taxon>Lycopodiopsida</taxon>
        <taxon>Selaginellales</taxon>
        <taxon>Selaginellaceae</taxon>
        <taxon>Selaginella</taxon>
    </lineage>
</organism>
<dbReference type="InterPro" id="IPR056843">
    <property type="entry name" value="THADA-like_TPR"/>
</dbReference>
<dbReference type="InterPro" id="IPR016024">
    <property type="entry name" value="ARM-type_fold"/>
</dbReference>
<dbReference type="InterPro" id="IPR051954">
    <property type="entry name" value="tRNA_methyltransferase_THADA"/>
</dbReference>
<dbReference type="PANTHER" id="PTHR14387">
    <property type="entry name" value="THADA/DEATH RECEPTOR INTERACTING PROTEIN"/>
    <property type="match status" value="1"/>
</dbReference>
<dbReference type="InParanoid" id="D8R832"/>
<dbReference type="KEGG" id="smo:SELMODRAFT_86703"/>
<dbReference type="InterPro" id="IPR019442">
    <property type="entry name" value="THADA/TRM732_DUF2428"/>
</dbReference>
<dbReference type="GO" id="GO:0030488">
    <property type="term" value="P:tRNA methylation"/>
    <property type="evidence" value="ECO:0000318"/>
    <property type="project" value="GO_Central"/>
</dbReference>
<dbReference type="EMBL" id="GL377573">
    <property type="protein sequence ID" value="EFJ31987.1"/>
    <property type="molecule type" value="Genomic_DNA"/>
</dbReference>
<evidence type="ECO:0000256" key="2">
    <source>
        <dbReference type="ARBA" id="ARBA00022694"/>
    </source>
</evidence>
<feature type="domain" description="DUF2428" evidence="3">
    <location>
        <begin position="979"/>
        <end position="1266"/>
    </location>
</feature>
<dbReference type="STRING" id="88036.D8R832"/>
<accession>D8R832</accession>
<feature type="domain" description="tRNA (32-2'-O)-methyltransferase regulator THADA-like TPR repeats region" evidence="4">
    <location>
        <begin position="553"/>
        <end position="859"/>
    </location>
</feature>
<dbReference type="Gramene" id="EFJ31987">
    <property type="protein sequence ID" value="EFJ31987"/>
    <property type="gene ID" value="SELMODRAFT_86703"/>
</dbReference>
<evidence type="ECO:0000259" key="5">
    <source>
        <dbReference type="Pfam" id="PF25151"/>
    </source>
</evidence>
<protein>
    <submittedName>
        <fullName evidence="6">Uncharacterized protein</fullName>
    </submittedName>
</protein>
<comment type="similarity">
    <text evidence="1">Belongs to the THADA family.</text>
</comment>
<dbReference type="HOGENOM" id="CLU_001343_0_0_1"/>
<evidence type="ECO:0000259" key="4">
    <source>
        <dbReference type="Pfam" id="PF25150"/>
    </source>
</evidence>
<keyword evidence="7" id="KW-1185">Reference proteome</keyword>
<dbReference type="PANTHER" id="PTHR14387:SF0">
    <property type="entry name" value="DUF2428 DOMAIN-CONTAINING PROTEIN"/>
    <property type="match status" value="1"/>
</dbReference>
<dbReference type="Pfam" id="PF25150">
    <property type="entry name" value="TPR_Trm732"/>
    <property type="match status" value="1"/>
</dbReference>
<dbReference type="SUPFAM" id="SSF48371">
    <property type="entry name" value="ARM repeat"/>
    <property type="match status" value="1"/>
</dbReference>
<name>D8R832_SELML</name>
<evidence type="ECO:0000313" key="7">
    <source>
        <dbReference type="Proteomes" id="UP000001514"/>
    </source>
</evidence>
<dbReference type="Pfam" id="PF25151">
    <property type="entry name" value="TPR_Trm732_C"/>
    <property type="match status" value="1"/>
</dbReference>
<evidence type="ECO:0000313" key="6">
    <source>
        <dbReference type="EMBL" id="EFJ31987.1"/>
    </source>
</evidence>
<dbReference type="Pfam" id="PF10350">
    <property type="entry name" value="DUF2428"/>
    <property type="match status" value="1"/>
</dbReference>